<dbReference type="EMBL" id="CP024201">
    <property type="protein sequence ID" value="ATQ43159.1"/>
    <property type="molecule type" value="Genomic_DNA"/>
</dbReference>
<dbReference type="PANTHER" id="PTHR43877">
    <property type="entry name" value="AMINOALKYLPHOSPHONATE N-ACETYLTRANSFERASE-RELATED-RELATED"/>
    <property type="match status" value="1"/>
</dbReference>
<evidence type="ECO:0000259" key="3">
    <source>
        <dbReference type="PROSITE" id="PS51186"/>
    </source>
</evidence>
<evidence type="ECO:0000313" key="4">
    <source>
        <dbReference type="EMBL" id="ATQ43159.1"/>
    </source>
</evidence>
<dbReference type="KEGG" id="cmb:CSW64_12410"/>
<evidence type="ECO:0000256" key="1">
    <source>
        <dbReference type="ARBA" id="ARBA00022679"/>
    </source>
</evidence>
<dbReference type="Gene3D" id="3.40.630.30">
    <property type="match status" value="1"/>
</dbReference>
<evidence type="ECO:0000256" key="2">
    <source>
        <dbReference type="ARBA" id="ARBA00023315"/>
    </source>
</evidence>
<protein>
    <recommendedName>
        <fullName evidence="3">N-acetyltransferase domain-containing protein</fullName>
    </recommendedName>
</protein>
<keyword evidence="5" id="KW-1185">Reference proteome</keyword>
<reference evidence="4 5" key="1">
    <citation type="submission" date="2017-10" db="EMBL/GenBank/DDBJ databases">
        <title>Genome sequence of Caulobacter mirabilis FWC38.</title>
        <authorList>
            <person name="Fiebig A."/>
            <person name="Crosson S."/>
        </authorList>
    </citation>
    <scope>NUCLEOTIDE SEQUENCE [LARGE SCALE GENOMIC DNA]</scope>
    <source>
        <strain evidence="4 5">FWC 38</strain>
    </source>
</reference>
<organism evidence="4 5">
    <name type="scientific">Caulobacter mirabilis</name>
    <dbReference type="NCBI Taxonomy" id="69666"/>
    <lineage>
        <taxon>Bacteria</taxon>
        <taxon>Pseudomonadati</taxon>
        <taxon>Pseudomonadota</taxon>
        <taxon>Alphaproteobacteria</taxon>
        <taxon>Caulobacterales</taxon>
        <taxon>Caulobacteraceae</taxon>
        <taxon>Caulobacter</taxon>
    </lineage>
</organism>
<dbReference type="GO" id="GO:0016747">
    <property type="term" value="F:acyltransferase activity, transferring groups other than amino-acyl groups"/>
    <property type="evidence" value="ECO:0007669"/>
    <property type="project" value="InterPro"/>
</dbReference>
<dbReference type="InterPro" id="IPR016181">
    <property type="entry name" value="Acyl_CoA_acyltransferase"/>
</dbReference>
<dbReference type="RefSeq" id="WP_099622411.1">
    <property type="nucleotide sequence ID" value="NZ_CP024201.1"/>
</dbReference>
<proteinExistence type="predicted"/>
<dbReference type="PROSITE" id="PS51186">
    <property type="entry name" value="GNAT"/>
    <property type="match status" value="1"/>
</dbReference>
<keyword evidence="1" id="KW-0808">Transferase</keyword>
<dbReference type="SUPFAM" id="SSF55729">
    <property type="entry name" value="Acyl-CoA N-acyltransferases (Nat)"/>
    <property type="match status" value="1"/>
</dbReference>
<evidence type="ECO:0000313" key="5">
    <source>
        <dbReference type="Proteomes" id="UP000228945"/>
    </source>
</evidence>
<name>A0A2D2AYQ9_9CAUL</name>
<accession>A0A2D2AYQ9</accession>
<sequence length="215" mass="22888">MTAKLNPPATPTTEQAEHIAALIPDLIRATGPVSYGYQFGPGDLLDRMVGASWPTADTLFCAACTTAMFDGDDLLGIELGFAGPNFYAFKANLAGLASDLLARGVATHEELAGLLERAEEASYLNAHVPDDVYYLHALSAPPAHRGKGAGRALLEAAIGRARAAGYRELQLDVLADNPAVGFYQAMGLRILSETRSPRLTRDHGFPSEYRMAAAL</sequence>
<dbReference type="OrthoDB" id="9794566at2"/>
<dbReference type="InterPro" id="IPR050832">
    <property type="entry name" value="Bact_Acetyltransf"/>
</dbReference>
<gene>
    <name evidence="4" type="ORF">CSW64_12410</name>
</gene>
<feature type="domain" description="N-acetyltransferase" evidence="3">
    <location>
        <begin position="59"/>
        <end position="215"/>
    </location>
</feature>
<dbReference type="InterPro" id="IPR000182">
    <property type="entry name" value="GNAT_dom"/>
</dbReference>
<dbReference type="AlphaFoldDB" id="A0A2D2AYQ9"/>
<keyword evidence="2" id="KW-0012">Acyltransferase</keyword>
<dbReference type="Proteomes" id="UP000228945">
    <property type="component" value="Chromosome"/>
</dbReference>
<dbReference type="Pfam" id="PF00583">
    <property type="entry name" value="Acetyltransf_1"/>
    <property type="match status" value="1"/>
</dbReference>